<evidence type="ECO:0000256" key="1">
    <source>
        <dbReference type="SAM" id="Phobius"/>
    </source>
</evidence>
<feature type="transmembrane region" description="Helical" evidence="1">
    <location>
        <begin position="56"/>
        <end position="77"/>
    </location>
</feature>
<dbReference type="VEuPathDB" id="FungiDB:SeMB42_g05416"/>
<protein>
    <submittedName>
        <fullName evidence="2">Uncharacterized protein</fullName>
    </submittedName>
</protein>
<proteinExistence type="predicted"/>
<keyword evidence="1" id="KW-0472">Membrane</keyword>
<dbReference type="EMBL" id="QEAN01000257">
    <property type="protein sequence ID" value="TPX41779.1"/>
    <property type="molecule type" value="Genomic_DNA"/>
</dbReference>
<accession>A0A507CRK8</accession>
<evidence type="ECO:0000313" key="3">
    <source>
        <dbReference type="Proteomes" id="UP000317494"/>
    </source>
</evidence>
<name>A0A507CRK8_9FUNG</name>
<keyword evidence="1" id="KW-0812">Transmembrane</keyword>
<keyword evidence="3" id="KW-1185">Reference proteome</keyword>
<dbReference type="Proteomes" id="UP000317494">
    <property type="component" value="Unassembled WGS sequence"/>
</dbReference>
<organism evidence="2 3">
    <name type="scientific">Synchytrium endobioticum</name>
    <dbReference type="NCBI Taxonomy" id="286115"/>
    <lineage>
        <taxon>Eukaryota</taxon>
        <taxon>Fungi</taxon>
        <taxon>Fungi incertae sedis</taxon>
        <taxon>Chytridiomycota</taxon>
        <taxon>Chytridiomycota incertae sedis</taxon>
        <taxon>Chytridiomycetes</taxon>
        <taxon>Synchytriales</taxon>
        <taxon>Synchytriaceae</taxon>
        <taxon>Synchytrium</taxon>
    </lineage>
</organism>
<gene>
    <name evidence="2" type="ORF">SeMB42_g05416</name>
</gene>
<dbReference type="AlphaFoldDB" id="A0A507CRK8"/>
<keyword evidence="1" id="KW-1133">Transmembrane helix</keyword>
<evidence type="ECO:0000313" key="2">
    <source>
        <dbReference type="EMBL" id="TPX41779.1"/>
    </source>
</evidence>
<reference evidence="2 3" key="1">
    <citation type="journal article" date="2019" name="Sci. Rep.">
        <title>Comparative genomics of chytrid fungi reveal insights into the obligate biotrophic and pathogenic lifestyle of Synchytrium endobioticum.</title>
        <authorList>
            <person name="van de Vossenberg B.T.L.H."/>
            <person name="Warris S."/>
            <person name="Nguyen H.D.T."/>
            <person name="van Gent-Pelzer M.P.E."/>
            <person name="Joly D.L."/>
            <person name="van de Geest H.C."/>
            <person name="Bonants P.J.M."/>
            <person name="Smith D.S."/>
            <person name="Levesque C.A."/>
            <person name="van der Lee T.A.J."/>
        </authorList>
    </citation>
    <scope>NUCLEOTIDE SEQUENCE [LARGE SCALE GENOMIC DNA]</scope>
    <source>
        <strain evidence="2 3">MB42</strain>
    </source>
</reference>
<sequence length="209" mass="23799">MMIYVTTAACMFNGALSSLKSHLEIIQRICRTLHYPLLVSATGLYTSRILASDVSMLSKIVVAVLAASAAVIAAPAIKEAEKKFEVMKDMEVHKSPVYKNDENFGEYKEGYGHGHEKYECEDDGAEEYDYEGTDVYDEMDGYDHGYELGPEEIFAKEILCPAYYKVIYVTMPVKCDCQTETRYEKPADLDIKNVKFEKEYKYFDGRHPL</sequence>
<comment type="caution">
    <text evidence="2">The sequence shown here is derived from an EMBL/GenBank/DDBJ whole genome shotgun (WGS) entry which is preliminary data.</text>
</comment>